<dbReference type="InterPro" id="IPR057336">
    <property type="entry name" value="GerAC_N"/>
</dbReference>
<organism evidence="10 11">
    <name type="scientific">Geomicrobium sediminis</name>
    <dbReference type="NCBI Taxonomy" id="1347788"/>
    <lineage>
        <taxon>Bacteria</taxon>
        <taxon>Bacillati</taxon>
        <taxon>Bacillota</taxon>
        <taxon>Bacilli</taxon>
        <taxon>Bacillales</taxon>
        <taxon>Geomicrobium</taxon>
    </lineage>
</organism>
<keyword evidence="4" id="KW-0732">Signal</keyword>
<dbReference type="InterPro" id="IPR046953">
    <property type="entry name" value="Spore_GerAC-like_C"/>
</dbReference>
<dbReference type="Pfam" id="PF25198">
    <property type="entry name" value="Spore_GerAC_N"/>
    <property type="match status" value="1"/>
</dbReference>
<dbReference type="RefSeq" id="WP_204699503.1">
    <property type="nucleotide sequence ID" value="NZ_JAFBEC010000016.1"/>
</dbReference>
<dbReference type="Pfam" id="PF05504">
    <property type="entry name" value="Spore_GerAC"/>
    <property type="match status" value="1"/>
</dbReference>
<dbReference type="InterPro" id="IPR008844">
    <property type="entry name" value="Spore_GerAC-like"/>
</dbReference>
<sequence length="372" mass="42829">MKGIQILLIMILVSLLSGCWGIKEIQHQTYITAIGIDYEDDLYQLYFQSLSYSSVAKVEGGGADTTESRIIVGSASGSTIEQALGRIEQVAQLPVSYSHINTIYVSPTILEEQQLKIVKDFLGRWPFLRYDTWLFATDSPIDKVMLHNDFFSRAPVYSFTYDPAELLRENSFIPVLSYQTLVQRYDEPFGSILIPSLIVKDQTWKDNEASELVLNVNSGYFIEQHELKGHLTLNDLKGLDWFDENTEKLHVTLPEDLISAQLIRPQLNINVLTEHNEPRFRVEMKVKAALLSNVNQINERELKNKLEERLVLDITETFLHGVEMDLDIYQLTEKAFRFHPGAWTYEQLENLDENFLDRVDIAIEIVDEGNYK</sequence>
<dbReference type="EMBL" id="JAFBEC010000016">
    <property type="protein sequence ID" value="MBM7634728.1"/>
    <property type="molecule type" value="Genomic_DNA"/>
</dbReference>
<feature type="domain" description="Spore germination protein N-terminal" evidence="9">
    <location>
        <begin position="23"/>
        <end position="197"/>
    </location>
</feature>
<evidence type="ECO:0000256" key="5">
    <source>
        <dbReference type="ARBA" id="ARBA00023136"/>
    </source>
</evidence>
<name>A0ABS2PH14_9BACL</name>
<keyword evidence="5" id="KW-0472">Membrane</keyword>
<protein>
    <submittedName>
        <fullName evidence="10">Ger(X)C family germination protein</fullName>
    </submittedName>
</protein>
<gene>
    <name evidence="10" type="ORF">JOD17_003854</name>
</gene>
<evidence type="ECO:0000256" key="4">
    <source>
        <dbReference type="ARBA" id="ARBA00022729"/>
    </source>
</evidence>
<dbReference type="PANTHER" id="PTHR35789:SF1">
    <property type="entry name" value="SPORE GERMINATION PROTEIN B3"/>
    <property type="match status" value="1"/>
</dbReference>
<evidence type="ECO:0000256" key="3">
    <source>
        <dbReference type="ARBA" id="ARBA00022544"/>
    </source>
</evidence>
<evidence type="ECO:0000259" key="9">
    <source>
        <dbReference type="Pfam" id="PF25198"/>
    </source>
</evidence>
<dbReference type="InterPro" id="IPR038501">
    <property type="entry name" value="Spore_GerAC_C_sf"/>
</dbReference>
<evidence type="ECO:0000256" key="6">
    <source>
        <dbReference type="ARBA" id="ARBA00023139"/>
    </source>
</evidence>
<keyword evidence="6" id="KW-0564">Palmitate</keyword>
<reference evidence="10 11" key="1">
    <citation type="submission" date="2021-01" db="EMBL/GenBank/DDBJ databases">
        <title>Genomic Encyclopedia of Type Strains, Phase IV (KMG-IV): sequencing the most valuable type-strain genomes for metagenomic binning, comparative biology and taxonomic classification.</title>
        <authorList>
            <person name="Goeker M."/>
        </authorList>
    </citation>
    <scope>NUCLEOTIDE SEQUENCE [LARGE SCALE GENOMIC DNA]</scope>
    <source>
        <strain evidence="10 11">DSM 25540</strain>
    </source>
</reference>
<evidence type="ECO:0000256" key="7">
    <source>
        <dbReference type="ARBA" id="ARBA00023288"/>
    </source>
</evidence>
<dbReference type="PROSITE" id="PS51257">
    <property type="entry name" value="PROKAR_LIPOPROTEIN"/>
    <property type="match status" value="1"/>
</dbReference>
<dbReference type="PANTHER" id="PTHR35789">
    <property type="entry name" value="SPORE GERMINATION PROTEIN B3"/>
    <property type="match status" value="1"/>
</dbReference>
<dbReference type="Gene3D" id="3.30.300.210">
    <property type="entry name" value="Nutrient germinant receptor protein C, domain 3"/>
    <property type="match status" value="1"/>
</dbReference>
<keyword evidence="7" id="KW-0449">Lipoprotein</keyword>
<keyword evidence="3" id="KW-0309">Germination</keyword>
<keyword evidence="11" id="KW-1185">Reference proteome</keyword>
<comment type="caution">
    <text evidence="10">The sequence shown here is derived from an EMBL/GenBank/DDBJ whole genome shotgun (WGS) entry which is preliminary data.</text>
</comment>
<comment type="subcellular location">
    <subcellularLocation>
        <location evidence="1">Membrane</location>
        <topology evidence="1">Lipid-anchor</topology>
    </subcellularLocation>
</comment>
<dbReference type="Proteomes" id="UP000741863">
    <property type="component" value="Unassembled WGS sequence"/>
</dbReference>
<evidence type="ECO:0000313" key="11">
    <source>
        <dbReference type="Proteomes" id="UP000741863"/>
    </source>
</evidence>
<evidence type="ECO:0000313" key="10">
    <source>
        <dbReference type="EMBL" id="MBM7634728.1"/>
    </source>
</evidence>
<comment type="similarity">
    <text evidence="2">Belongs to the GerABKC lipoprotein family.</text>
</comment>
<evidence type="ECO:0000259" key="8">
    <source>
        <dbReference type="Pfam" id="PF05504"/>
    </source>
</evidence>
<evidence type="ECO:0000256" key="1">
    <source>
        <dbReference type="ARBA" id="ARBA00004635"/>
    </source>
</evidence>
<accession>A0ABS2PH14</accession>
<evidence type="ECO:0000256" key="2">
    <source>
        <dbReference type="ARBA" id="ARBA00007886"/>
    </source>
</evidence>
<feature type="domain" description="Spore germination GerAC-like C-terminal" evidence="8">
    <location>
        <begin position="221"/>
        <end position="362"/>
    </location>
</feature>
<proteinExistence type="inferred from homology"/>